<keyword evidence="3" id="KW-1185">Reference proteome</keyword>
<reference evidence="2 3" key="1">
    <citation type="submission" date="2019-07" db="EMBL/GenBank/DDBJ databases">
        <title>Draft genome for Streptomyces benahoarensis MZ03-48.</title>
        <authorList>
            <person name="Gonzalez-Pimentel J.L."/>
        </authorList>
    </citation>
    <scope>NUCLEOTIDE SEQUENCE [LARGE SCALE GENOMIC DNA]</scope>
    <source>
        <strain evidence="2 3">MZ03-48</strain>
    </source>
</reference>
<organism evidence="2 3">
    <name type="scientific">Streptomyces benahoarensis</name>
    <dbReference type="NCBI Taxonomy" id="2595054"/>
    <lineage>
        <taxon>Bacteria</taxon>
        <taxon>Bacillati</taxon>
        <taxon>Actinomycetota</taxon>
        <taxon>Actinomycetes</taxon>
        <taxon>Kitasatosporales</taxon>
        <taxon>Streptomycetaceae</taxon>
        <taxon>Streptomyces</taxon>
    </lineage>
</organism>
<dbReference type="EMBL" id="VKLS01000592">
    <property type="protein sequence ID" value="TSB24460.1"/>
    <property type="molecule type" value="Genomic_DNA"/>
</dbReference>
<dbReference type="AlphaFoldDB" id="A0A553Y5H5"/>
<evidence type="ECO:0000313" key="2">
    <source>
        <dbReference type="EMBL" id="TSB24460.1"/>
    </source>
</evidence>
<gene>
    <name evidence="2" type="ORF">FNZ23_27360</name>
</gene>
<feature type="compositionally biased region" description="Low complexity" evidence="1">
    <location>
        <begin position="195"/>
        <end position="205"/>
    </location>
</feature>
<protein>
    <submittedName>
        <fullName evidence="2">Uncharacterized protein</fullName>
    </submittedName>
</protein>
<evidence type="ECO:0000313" key="3">
    <source>
        <dbReference type="Proteomes" id="UP000320888"/>
    </source>
</evidence>
<dbReference type="Proteomes" id="UP000320888">
    <property type="component" value="Unassembled WGS sequence"/>
</dbReference>
<comment type="caution">
    <text evidence="2">The sequence shown here is derived from an EMBL/GenBank/DDBJ whole genome shotgun (WGS) entry which is preliminary data.</text>
</comment>
<name>A0A553Y5H5_9ACTN</name>
<proteinExistence type="predicted"/>
<feature type="region of interest" description="Disordered" evidence="1">
    <location>
        <begin position="128"/>
        <end position="236"/>
    </location>
</feature>
<accession>A0A553Y5H5</accession>
<sequence>MSENVTRWDYVSAVLNVDSTVTRSEKHLLTIYALHCDDYGQSWCGRQRLMDETGMSKPTFSKTKAEISAKGLAVIEARRIDANGQARTETAIRKSGRDPEKLRQTTDMVRLNIRALRAVARPARDYGDNVTAPQVELPGVGEGAKTCPLPNEGGGVKNLSPRGGKNRTPRGAKNLPPNLHRKPQRNSLRGDVSDDAAAGVVAGPANDEREEAPPSTNHTPPVPEQREPQPEPGQQDADRIVAAWSSTLATSGPVPNPQARDAVRRDVTTLLAQGMSADYLTGAATDMALSYPDGRLLSRHLAYYSPPPAAGAGPAVTRADLTAACLACDEHGQIDLGSSIANCKHPNVDREHLAAQLATA</sequence>
<evidence type="ECO:0000256" key="1">
    <source>
        <dbReference type="SAM" id="MobiDB-lite"/>
    </source>
</evidence>
<dbReference type="RefSeq" id="WP_143940261.1">
    <property type="nucleotide sequence ID" value="NZ_VKLS01000592.1"/>
</dbReference>